<dbReference type="GO" id="GO:0004029">
    <property type="term" value="F:aldehyde dehydrogenase (NAD+) activity"/>
    <property type="evidence" value="ECO:0007669"/>
    <property type="project" value="TreeGrafter"/>
</dbReference>
<dbReference type="InterPro" id="IPR001509">
    <property type="entry name" value="Epimerase_deHydtase"/>
</dbReference>
<organism evidence="2 3">
    <name type="scientific">Nocardia ninae NBRC 108245</name>
    <dbReference type="NCBI Taxonomy" id="1210091"/>
    <lineage>
        <taxon>Bacteria</taxon>
        <taxon>Bacillati</taxon>
        <taxon>Actinomycetota</taxon>
        <taxon>Actinomycetes</taxon>
        <taxon>Mycobacteriales</taxon>
        <taxon>Nocardiaceae</taxon>
        <taxon>Nocardia</taxon>
    </lineage>
</organism>
<evidence type="ECO:0000313" key="3">
    <source>
        <dbReference type="Proteomes" id="UP000321424"/>
    </source>
</evidence>
<protein>
    <submittedName>
        <fullName evidence="2">NAD-dependent epimerase</fullName>
    </submittedName>
</protein>
<keyword evidence="3" id="KW-1185">Reference proteome</keyword>
<dbReference type="Proteomes" id="UP000321424">
    <property type="component" value="Unassembled WGS sequence"/>
</dbReference>
<dbReference type="AlphaFoldDB" id="A0A511M5L6"/>
<dbReference type="Gene3D" id="3.40.50.720">
    <property type="entry name" value="NAD(P)-binding Rossmann-like Domain"/>
    <property type="match status" value="1"/>
</dbReference>
<proteinExistence type="predicted"/>
<dbReference type="RefSeq" id="WP_147127893.1">
    <property type="nucleotide sequence ID" value="NZ_BJXA01000001.1"/>
</dbReference>
<dbReference type="EMBL" id="BJXA01000001">
    <property type="protein sequence ID" value="GEM35517.1"/>
    <property type="molecule type" value="Genomic_DNA"/>
</dbReference>
<dbReference type="GO" id="GO:0005737">
    <property type="term" value="C:cytoplasm"/>
    <property type="evidence" value="ECO:0007669"/>
    <property type="project" value="TreeGrafter"/>
</dbReference>
<dbReference type="PANTHER" id="PTHR48079:SF6">
    <property type="entry name" value="NAD(P)-BINDING DOMAIN-CONTAINING PROTEIN-RELATED"/>
    <property type="match status" value="1"/>
</dbReference>
<evidence type="ECO:0000259" key="1">
    <source>
        <dbReference type="Pfam" id="PF01370"/>
    </source>
</evidence>
<accession>A0A511M5L6</accession>
<dbReference type="OrthoDB" id="8205493at2"/>
<dbReference type="SUPFAM" id="SSF51735">
    <property type="entry name" value="NAD(P)-binding Rossmann-fold domains"/>
    <property type="match status" value="1"/>
</dbReference>
<dbReference type="InterPro" id="IPR036291">
    <property type="entry name" value="NAD(P)-bd_dom_sf"/>
</dbReference>
<gene>
    <name evidence="2" type="ORF">NN4_00360</name>
</gene>
<dbReference type="Pfam" id="PF01370">
    <property type="entry name" value="Epimerase"/>
    <property type="match status" value="1"/>
</dbReference>
<comment type="caution">
    <text evidence="2">The sequence shown here is derived from an EMBL/GenBank/DDBJ whole genome shotgun (WGS) entry which is preliminary data.</text>
</comment>
<name>A0A511M5L6_9NOCA</name>
<dbReference type="InterPro" id="IPR051783">
    <property type="entry name" value="NAD(P)-dependent_oxidoreduct"/>
</dbReference>
<sequence>MSDLHIVTGAGPVGTTIAEQLAAAGHQVRVLTRSGRGPRHPSIELRRVDVAAPEYLSGQFDGAVAVYHCIHGSKYSAKVWRAELPGAEQVVMDEAGKSGAVVVFPESLYSYQPTEGPITETSPRTVRSGKGAVREELLRARAAHPTATVSVVSADFLGPYVHASMAGDQMVAPILAGKRVSAFGKIDLPHSFTYIPDLAAAMIRAAADKSVHDTVVHAPTAPAITQRQLIDAIADAAGVPRPKISVIPVWMMKVLGVASPLMRELAELGHQLERPFVLDSSDSEHKLGLRPTPLDEAVATTVAWWKSQA</sequence>
<dbReference type="PANTHER" id="PTHR48079">
    <property type="entry name" value="PROTEIN YEEZ"/>
    <property type="match status" value="1"/>
</dbReference>
<reference evidence="2 3" key="1">
    <citation type="submission" date="2019-07" db="EMBL/GenBank/DDBJ databases">
        <title>Whole genome shotgun sequence of Nocardia ninae NBRC 108245.</title>
        <authorList>
            <person name="Hosoyama A."/>
            <person name="Uohara A."/>
            <person name="Ohji S."/>
            <person name="Ichikawa N."/>
        </authorList>
    </citation>
    <scope>NUCLEOTIDE SEQUENCE [LARGE SCALE GENOMIC DNA]</scope>
    <source>
        <strain evidence="2 3">NBRC 108245</strain>
    </source>
</reference>
<feature type="domain" description="NAD-dependent epimerase/dehydratase" evidence="1">
    <location>
        <begin position="6"/>
        <end position="208"/>
    </location>
</feature>
<evidence type="ECO:0000313" key="2">
    <source>
        <dbReference type="EMBL" id="GEM35517.1"/>
    </source>
</evidence>